<keyword evidence="3" id="KW-1185">Reference proteome</keyword>
<sequence>MAQQLNISRINELKDNAYDNIMSYDDPDTPQALSQFTGQIRGVLLADPKMLASVPEYLPVALFERVKFPSDAKRKWADWLSRGVQPEWDEFKVSIAFNNADLPLVLAVRAYSEALLVESCAVLYLLETQGKQAPVAQVEEDDSDLGADYGSGYGDDDEEDSDEEGYYDRYDDEENY</sequence>
<comment type="caution">
    <text evidence="2">The sequence shown here is derived from an EMBL/GenBank/DDBJ whole genome shotgun (WGS) entry which is preliminary data.</text>
</comment>
<reference evidence="2" key="1">
    <citation type="submission" date="2020-04" db="EMBL/GenBank/DDBJ databases">
        <title>Description of Shewanella salipaludis sp. nov., isolated from a salt marsh.</title>
        <authorList>
            <person name="Park S."/>
            <person name="Yoon J.-H."/>
        </authorList>
    </citation>
    <scope>NUCLEOTIDE SEQUENCE</scope>
    <source>
        <strain evidence="2">SHSM-M6</strain>
    </source>
</reference>
<evidence type="ECO:0000313" key="2">
    <source>
        <dbReference type="EMBL" id="NMH64018.1"/>
    </source>
</evidence>
<proteinExistence type="predicted"/>
<dbReference type="RefSeq" id="WP_169562685.1">
    <property type="nucleotide sequence ID" value="NZ_JAAXYH010000001.1"/>
</dbReference>
<name>A0A972FVH7_9GAMM</name>
<evidence type="ECO:0000313" key="3">
    <source>
        <dbReference type="Proteomes" id="UP000737113"/>
    </source>
</evidence>
<feature type="region of interest" description="Disordered" evidence="1">
    <location>
        <begin position="134"/>
        <end position="176"/>
    </location>
</feature>
<organism evidence="2 3">
    <name type="scientific">Shewanella salipaludis</name>
    <dbReference type="NCBI Taxonomy" id="2723052"/>
    <lineage>
        <taxon>Bacteria</taxon>
        <taxon>Pseudomonadati</taxon>
        <taxon>Pseudomonadota</taxon>
        <taxon>Gammaproteobacteria</taxon>
        <taxon>Alteromonadales</taxon>
        <taxon>Shewanellaceae</taxon>
        <taxon>Shewanella</taxon>
    </lineage>
</organism>
<feature type="compositionally biased region" description="Acidic residues" evidence="1">
    <location>
        <begin position="154"/>
        <end position="176"/>
    </location>
</feature>
<gene>
    <name evidence="2" type="ORF">HC757_02355</name>
</gene>
<dbReference type="AlphaFoldDB" id="A0A972FVH7"/>
<dbReference type="Proteomes" id="UP000737113">
    <property type="component" value="Unassembled WGS sequence"/>
</dbReference>
<dbReference type="EMBL" id="JAAXYH010000001">
    <property type="protein sequence ID" value="NMH64018.1"/>
    <property type="molecule type" value="Genomic_DNA"/>
</dbReference>
<accession>A0A972FVH7</accession>
<protein>
    <submittedName>
        <fullName evidence="2">Uncharacterized protein</fullName>
    </submittedName>
</protein>
<evidence type="ECO:0000256" key="1">
    <source>
        <dbReference type="SAM" id="MobiDB-lite"/>
    </source>
</evidence>